<dbReference type="OrthoDB" id="5290530at2"/>
<evidence type="ECO:0000256" key="4">
    <source>
        <dbReference type="ARBA" id="ARBA00022490"/>
    </source>
</evidence>
<dbReference type="GO" id="GO:0003690">
    <property type="term" value="F:double-stranded DNA binding"/>
    <property type="evidence" value="ECO:0007669"/>
    <property type="project" value="TreeGrafter"/>
</dbReference>
<dbReference type="STRING" id="584787.GCA_001247655_01665"/>
<dbReference type="AlphaFoldDB" id="A0A3N1PQW0"/>
<protein>
    <recommendedName>
        <fullName evidence="3 6">Recombination-associated protein RdgC</fullName>
    </recommendedName>
</protein>
<dbReference type="GO" id="GO:0006310">
    <property type="term" value="P:DNA recombination"/>
    <property type="evidence" value="ECO:0007669"/>
    <property type="project" value="UniProtKB-UniRule"/>
</dbReference>
<dbReference type="InterPro" id="IPR007476">
    <property type="entry name" value="RdgC"/>
</dbReference>
<dbReference type="PANTHER" id="PTHR38103:SF1">
    <property type="entry name" value="RECOMBINATION-ASSOCIATED PROTEIN RDGC"/>
    <property type="match status" value="1"/>
</dbReference>
<comment type="similarity">
    <text evidence="2 6">Belongs to the RdgC family.</text>
</comment>
<dbReference type="NCBIfam" id="NF001462">
    <property type="entry name" value="PRK00321.1-3"/>
    <property type="match status" value="1"/>
</dbReference>
<comment type="caution">
    <text evidence="7">The sequence shown here is derived from an EMBL/GenBank/DDBJ whole genome shotgun (WGS) entry which is preliminary data.</text>
</comment>
<dbReference type="RefSeq" id="WP_050657681.1">
    <property type="nucleotide sequence ID" value="NZ_JBLXAC010000014.1"/>
</dbReference>
<comment type="function">
    <text evidence="6">May be involved in recombination.</text>
</comment>
<comment type="subcellular location">
    <subcellularLocation>
        <location evidence="1 6">Cytoplasm</location>
        <location evidence="1 6">Nucleoid</location>
    </subcellularLocation>
</comment>
<evidence type="ECO:0000256" key="6">
    <source>
        <dbReference type="HAMAP-Rule" id="MF_00194"/>
    </source>
</evidence>
<dbReference type="EMBL" id="RJUL01000001">
    <property type="protein sequence ID" value="ROQ30388.1"/>
    <property type="molecule type" value="Genomic_DNA"/>
</dbReference>
<gene>
    <name evidence="6" type="primary">rdgC</name>
    <name evidence="7" type="ORF">EDC28_10174</name>
</gene>
<reference evidence="7 8" key="1">
    <citation type="submission" date="2018-11" db="EMBL/GenBank/DDBJ databases">
        <title>Genomic Encyclopedia of Type Strains, Phase IV (KMG-IV): sequencing the most valuable type-strain genomes for metagenomic binning, comparative biology and taxonomic classification.</title>
        <authorList>
            <person name="Goeker M."/>
        </authorList>
    </citation>
    <scope>NUCLEOTIDE SEQUENCE [LARGE SCALE GENOMIC DNA]</scope>
    <source>
        <strain evidence="7 8">DSM 21945</strain>
    </source>
</reference>
<dbReference type="Proteomes" id="UP000268033">
    <property type="component" value="Unassembled WGS sequence"/>
</dbReference>
<dbReference type="NCBIfam" id="NF001464">
    <property type="entry name" value="PRK00321.1-5"/>
    <property type="match status" value="1"/>
</dbReference>
<evidence type="ECO:0000256" key="2">
    <source>
        <dbReference type="ARBA" id="ARBA00008657"/>
    </source>
</evidence>
<name>A0A3N1PQW0_9GAMM</name>
<accession>A0A3N1PQW0</accession>
<dbReference type="GO" id="GO:0043590">
    <property type="term" value="C:bacterial nucleoid"/>
    <property type="evidence" value="ECO:0007669"/>
    <property type="project" value="TreeGrafter"/>
</dbReference>
<evidence type="ECO:0000313" key="7">
    <source>
        <dbReference type="EMBL" id="ROQ30388.1"/>
    </source>
</evidence>
<evidence type="ECO:0000256" key="3">
    <source>
        <dbReference type="ARBA" id="ARBA00022296"/>
    </source>
</evidence>
<dbReference type="GO" id="GO:0000018">
    <property type="term" value="P:regulation of DNA recombination"/>
    <property type="evidence" value="ECO:0007669"/>
    <property type="project" value="TreeGrafter"/>
</dbReference>
<dbReference type="PANTHER" id="PTHR38103">
    <property type="entry name" value="RECOMBINATION-ASSOCIATED PROTEIN RDGC"/>
    <property type="match status" value="1"/>
</dbReference>
<dbReference type="HAMAP" id="MF_00194">
    <property type="entry name" value="RdgC"/>
    <property type="match status" value="1"/>
</dbReference>
<proteinExistence type="inferred from homology"/>
<evidence type="ECO:0000256" key="1">
    <source>
        <dbReference type="ARBA" id="ARBA00004453"/>
    </source>
</evidence>
<keyword evidence="4 6" id="KW-0963">Cytoplasm</keyword>
<dbReference type="Pfam" id="PF04381">
    <property type="entry name" value="RdgC"/>
    <property type="match status" value="1"/>
</dbReference>
<keyword evidence="8" id="KW-1185">Reference proteome</keyword>
<keyword evidence="5 6" id="KW-0233">DNA recombination</keyword>
<organism evidence="7 8">
    <name type="scientific">Gallaecimonas pentaromativorans</name>
    <dbReference type="NCBI Taxonomy" id="584787"/>
    <lineage>
        <taxon>Bacteria</taxon>
        <taxon>Pseudomonadati</taxon>
        <taxon>Pseudomonadota</taxon>
        <taxon>Gammaproteobacteria</taxon>
        <taxon>Enterobacterales</taxon>
        <taxon>Gallaecimonadaceae</taxon>
        <taxon>Gallaecimonas</taxon>
    </lineage>
</organism>
<evidence type="ECO:0000256" key="5">
    <source>
        <dbReference type="ARBA" id="ARBA00023172"/>
    </source>
</evidence>
<dbReference type="GO" id="GO:0005737">
    <property type="term" value="C:cytoplasm"/>
    <property type="evidence" value="ECO:0007669"/>
    <property type="project" value="UniProtKB-UniRule"/>
</dbReference>
<evidence type="ECO:0000313" key="8">
    <source>
        <dbReference type="Proteomes" id="UP000268033"/>
    </source>
</evidence>
<sequence>MWFKNLMLYRLTKPLGLVGDTFTQRLADNRFTPCGSQDIARYGFVNPVTRREEGELAHFGDGCWLLCVRQEEKLLPGGVIKELLDEKVDEIQQAQGRSVGRKEKQSMKEEIVTDLLPRAFVKSRFTYAYISEKQNLVVVDSSSAARAEEVLGLLRKSIGSLPVTPVTAATPVAVSLTDWLKTQAPKPFEVEDEAEFKSLLEEGGVIRTKKQALNDDEISTILDNQRMVSKLAINYPDNLSFVLDENLGIKRLKFADVLREENDDIDGADRVARLDADFVLMTRTFEQFIPELLAALGGEADQLA</sequence>